<dbReference type="Pfam" id="PF14527">
    <property type="entry name" value="LAGLIDADG_WhiA"/>
    <property type="match status" value="1"/>
</dbReference>
<evidence type="ECO:0000256" key="4">
    <source>
        <dbReference type="HAMAP-Rule" id="MF_01420"/>
    </source>
</evidence>
<feature type="domain" description="WhiA LAGLIDADG-like" evidence="7">
    <location>
        <begin position="125"/>
        <end position="216"/>
    </location>
</feature>
<dbReference type="OrthoDB" id="401278at2"/>
<feature type="domain" description="Sporulation regulator WhiA C-terminal" evidence="5">
    <location>
        <begin position="219"/>
        <end position="299"/>
    </location>
</feature>
<dbReference type="SUPFAM" id="SSF55608">
    <property type="entry name" value="Homing endonucleases"/>
    <property type="match status" value="1"/>
</dbReference>
<name>A0A8D5A6E6_9FIRM</name>
<evidence type="ECO:0000259" key="6">
    <source>
        <dbReference type="Pfam" id="PF10298"/>
    </source>
</evidence>
<evidence type="ECO:0000259" key="5">
    <source>
        <dbReference type="Pfam" id="PF02650"/>
    </source>
</evidence>
<keyword evidence="3 4" id="KW-0131">Cell cycle</keyword>
<dbReference type="Pfam" id="PF02650">
    <property type="entry name" value="HTH_WhiA"/>
    <property type="match status" value="1"/>
</dbReference>
<dbReference type="PANTHER" id="PTHR37307:SF1">
    <property type="entry name" value="CELL DIVISION PROTEIN WHIA-RELATED"/>
    <property type="match status" value="1"/>
</dbReference>
<dbReference type="InterPro" id="IPR003802">
    <property type="entry name" value="Sporulation_regulator_WhiA"/>
</dbReference>
<dbReference type="Pfam" id="PF10298">
    <property type="entry name" value="WhiA_N"/>
    <property type="match status" value="1"/>
</dbReference>
<dbReference type="RefSeq" id="WP_022382876.1">
    <property type="nucleotide sequence ID" value="NZ_AP019697.1"/>
</dbReference>
<proteinExistence type="inferred from homology"/>
<accession>A0A8D5A6E6</accession>
<evidence type="ECO:0000256" key="1">
    <source>
        <dbReference type="ARBA" id="ARBA00022618"/>
    </source>
</evidence>
<evidence type="ECO:0000313" key="8">
    <source>
        <dbReference type="EMBL" id="BBK25405.1"/>
    </source>
</evidence>
<dbReference type="KEGG" id="dho:Dia5BBH33_13400"/>
<dbReference type="Proteomes" id="UP000320585">
    <property type="component" value="Chromosome"/>
</dbReference>
<dbReference type="HAMAP" id="MF_01420">
    <property type="entry name" value="HTH_type_WhiA"/>
    <property type="match status" value="1"/>
</dbReference>
<feature type="domain" description="Sporulation transcription regulator WhiA N-terminal" evidence="6">
    <location>
        <begin position="20"/>
        <end position="98"/>
    </location>
</feature>
<dbReference type="GO" id="GO:0043937">
    <property type="term" value="P:regulation of sporulation"/>
    <property type="evidence" value="ECO:0007669"/>
    <property type="project" value="InterPro"/>
</dbReference>
<evidence type="ECO:0000313" key="9">
    <source>
        <dbReference type="Proteomes" id="UP000320585"/>
    </source>
</evidence>
<keyword evidence="1 4" id="KW-0132">Cell division</keyword>
<dbReference type="EMBL" id="AP019697">
    <property type="protein sequence ID" value="BBK25405.1"/>
    <property type="molecule type" value="Genomic_DNA"/>
</dbReference>
<evidence type="ECO:0000256" key="2">
    <source>
        <dbReference type="ARBA" id="ARBA00023125"/>
    </source>
</evidence>
<dbReference type="AlphaFoldDB" id="A0A8D5A6E6"/>
<dbReference type="GeneID" id="92716569"/>
<dbReference type="PANTHER" id="PTHR37307">
    <property type="entry name" value="CELL DIVISION PROTEIN WHIA-RELATED"/>
    <property type="match status" value="1"/>
</dbReference>
<gene>
    <name evidence="4" type="primary">whiA</name>
    <name evidence="8" type="ORF">Dia5BBH33_13400</name>
</gene>
<organism evidence="8 9">
    <name type="scientific">Dialister hominis</name>
    <dbReference type="NCBI Taxonomy" id="2582419"/>
    <lineage>
        <taxon>Bacteria</taxon>
        <taxon>Bacillati</taxon>
        <taxon>Bacillota</taxon>
        <taxon>Negativicutes</taxon>
        <taxon>Veillonellales</taxon>
        <taxon>Veillonellaceae</taxon>
        <taxon>Dialister</taxon>
    </lineage>
</organism>
<keyword evidence="2 4" id="KW-0238">DNA-binding</keyword>
<evidence type="ECO:0000259" key="7">
    <source>
        <dbReference type="Pfam" id="PF14527"/>
    </source>
</evidence>
<sequence length="307" mass="34040">MSFTEQVKNELARIQRDDRDCRVAELLALLRMSGSFITGGHGRWGLEFSTGNSAVARRVLVYLKKDFGLMPSTMVRQGRRLRKKNVYTLVVQPSAEGLAFLNTMGLSPLAGVEDMENLKTDEEKRAYLAGAFLGGGSVSRPQSDYHLEMVTQSQKFAGEIVKAMKAFRMNAKLTDRKNDYIVYIKDGDEVSGFLQIVGAAQSYMDFEGVRVVKDMRNRVNRQVNCETANLQKTVDAAVRQSHLAQTLMDKVGESSLPPKLREACELRLAHPNASLSELAVICGITKSGLAHRFKKMEAMVAELGGVE</sequence>
<keyword evidence="9" id="KW-1185">Reference proteome</keyword>
<dbReference type="GO" id="GO:0051301">
    <property type="term" value="P:cell division"/>
    <property type="evidence" value="ECO:0007669"/>
    <property type="project" value="UniProtKB-UniRule"/>
</dbReference>
<dbReference type="InterPro" id="IPR018478">
    <property type="entry name" value="Sporu_reg_WhiA_N_dom"/>
</dbReference>
<dbReference type="Gene3D" id="3.10.28.10">
    <property type="entry name" value="Homing endonucleases"/>
    <property type="match status" value="1"/>
</dbReference>
<dbReference type="InterPro" id="IPR023054">
    <property type="entry name" value="Sporulation_regulator_WhiA_C"/>
</dbReference>
<dbReference type="NCBIfam" id="TIGR00647">
    <property type="entry name" value="DNA_bind_WhiA"/>
    <property type="match status" value="1"/>
</dbReference>
<reference evidence="9" key="1">
    <citation type="submission" date="2019-05" db="EMBL/GenBank/DDBJ databases">
        <title>Complete genome sequencing of Dialister sp. strain 5BBH33.</title>
        <authorList>
            <person name="Sakamoto M."/>
            <person name="Murakami T."/>
            <person name="Mori H."/>
        </authorList>
    </citation>
    <scope>NUCLEOTIDE SEQUENCE [LARGE SCALE GENOMIC DNA]</scope>
    <source>
        <strain evidence="9">5BBH33</strain>
    </source>
</reference>
<dbReference type="InterPro" id="IPR027434">
    <property type="entry name" value="Homing_endonucl"/>
</dbReference>
<evidence type="ECO:0000256" key="3">
    <source>
        <dbReference type="ARBA" id="ARBA00023306"/>
    </source>
</evidence>
<protein>
    <recommendedName>
        <fullName evidence="4">Probable cell division protein WhiA</fullName>
    </recommendedName>
</protein>
<dbReference type="InterPro" id="IPR039518">
    <property type="entry name" value="WhiA_LAGLIDADG_dom"/>
</dbReference>
<comment type="function">
    <text evidence="4">Involved in cell division and chromosome segregation.</text>
</comment>
<comment type="similarity">
    <text evidence="4">Belongs to the WhiA family.</text>
</comment>
<dbReference type="GO" id="GO:0003677">
    <property type="term" value="F:DNA binding"/>
    <property type="evidence" value="ECO:0007669"/>
    <property type="project" value="UniProtKB-UniRule"/>
</dbReference>